<dbReference type="GO" id="GO:0016853">
    <property type="term" value="F:isomerase activity"/>
    <property type="evidence" value="ECO:0007669"/>
    <property type="project" value="UniProtKB-KW"/>
</dbReference>
<dbReference type="EMBL" id="JACIBT010000001">
    <property type="protein sequence ID" value="MBB3666703.1"/>
    <property type="molecule type" value="Genomic_DNA"/>
</dbReference>
<dbReference type="PROSITE" id="PS00557">
    <property type="entry name" value="FMN_HYDROXY_ACID_DH_1"/>
    <property type="match status" value="1"/>
</dbReference>
<evidence type="ECO:0000256" key="4">
    <source>
        <dbReference type="PIRSR" id="PIRSR000138-1"/>
    </source>
</evidence>
<dbReference type="InterPro" id="IPR008259">
    <property type="entry name" value="FMN_hydac_DH_AS"/>
</dbReference>
<evidence type="ECO:0000259" key="6">
    <source>
        <dbReference type="PROSITE" id="PS51349"/>
    </source>
</evidence>
<feature type="binding site" evidence="5">
    <location>
        <position position="326"/>
    </location>
    <ligand>
        <name>glyoxylate</name>
        <dbReference type="ChEBI" id="CHEBI:36655"/>
    </ligand>
</feature>
<feature type="binding site" evidence="5">
    <location>
        <begin position="380"/>
        <end position="381"/>
    </location>
    <ligand>
        <name>FMN</name>
        <dbReference type="ChEBI" id="CHEBI:58210"/>
    </ligand>
</feature>
<comment type="cofactor">
    <cofactor evidence="1">
        <name>FMN</name>
        <dbReference type="ChEBI" id="CHEBI:58210"/>
    </cofactor>
</comment>
<evidence type="ECO:0000313" key="7">
    <source>
        <dbReference type="EMBL" id="MBB3666703.1"/>
    </source>
</evidence>
<evidence type="ECO:0000313" key="8">
    <source>
        <dbReference type="Proteomes" id="UP000547528"/>
    </source>
</evidence>
<comment type="caution">
    <text evidence="7">The sequence shown here is derived from an EMBL/GenBank/DDBJ whole genome shotgun (WGS) entry which is preliminary data.</text>
</comment>
<dbReference type="InterPro" id="IPR037396">
    <property type="entry name" value="FMN_HAD"/>
</dbReference>
<evidence type="ECO:0000256" key="5">
    <source>
        <dbReference type="PIRSR" id="PIRSR000138-2"/>
    </source>
</evidence>
<feature type="active site" description="Proton acceptor" evidence="4">
    <location>
        <position position="326"/>
    </location>
</feature>
<feature type="binding site" evidence="5">
    <location>
        <begin position="102"/>
        <end position="104"/>
    </location>
    <ligand>
        <name>FMN</name>
        <dbReference type="ChEBI" id="CHEBI:58210"/>
    </ligand>
</feature>
<dbReference type="InterPro" id="IPR012133">
    <property type="entry name" value="Alpha-hydoxy_acid_DH_FMN"/>
</dbReference>
<reference evidence="7 8" key="1">
    <citation type="submission" date="2020-08" db="EMBL/GenBank/DDBJ databases">
        <title>Sequencing the genomes of 1000 actinobacteria strains.</title>
        <authorList>
            <person name="Klenk H.-P."/>
        </authorList>
    </citation>
    <scope>NUCLEOTIDE SEQUENCE [LARGE SCALE GENOMIC DNA]</scope>
    <source>
        <strain evidence="7 8">DSM 28238</strain>
    </source>
</reference>
<dbReference type="InterPro" id="IPR000262">
    <property type="entry name" value="FMN-dep_DH"/>
</dbReference>
<keyword evidence="8" id="KW-1185">Reference proteome</keyword>
<feature type="binding site" evidence="5">
    <location>
        <position position="155"/>
    </location>
    <ligand>
        <name>glyoxylate</name>
        <dbReference type="ChEBI" id="CHEBI:36655"/>
    </ligand>
</feature>
<feature type="domain" description="FMN hydroxy acid dehydrogenase" evidence="6">
    <location>
        <begin position="23"/>
        <end position="431"/>
    </location>
</feature>
<feature type="binding site" evidence="5">
    <location>
        <begin position="357"/>
        <end position="361"/>
    </location>
    <ligand>
        <name>FMN</name>
        <dbReference type="ChEBI" id="CHEBI:58210"/>
    </ligand>
</feature>
<dbReference type="PROSITE" id="PS51349">
    <property type="entry name" value="FMN_HYDROXY_ACID_DH_2"/>
    <property type="match status" value="1"/>
</dbReference>
<keyword evidence="2" id="KW-0560">Oxidoreductase</keyword>
<dbReference type="GO" id="GO:0010181">
    <property type="term" value="F:FMN binding"/>
    <property type="evidence" value="ECO:0007669"/>
    <property type="project" value="InterPro"/>
</dbReference>
<dbReference type="PIRSF" id="PIRSF000138">
    <property type="entry name" value="Al-hdrx_acd_dh"/>
    <property type="match status" value="1"/>
</dbReference>
<feature type="binding site" evidence="5">
    <location>
        <position position="324"/>
    </location>
    <ligand>
        <name>FMN</name>
        <dbReference type="ChEBI" id="CHEBI:58210"/>
    </ligand>
</feature>
<accession>A0A7W5TSQ2</accession>
<keyword evidence="7" id="KW-0413">Isomerase</keyword>
<feature type="binding site" evidence="5">
    <location>
        <position position="181"/>
    </location>
    <ligand>
        <name>FMN</name>
        <dbReference type="ChEBI" id="CHEBI:58210"/>
    </ligand>
</feature>
<evidence type="ECO:0000256" key="1">
    <source>
        <dbReference type="ARBA" id="ARBA00001917"/>
    </source>
</evidence>
<dbReference type="AlphaFoldDB" id="A0A7W5TSQ2"/>
<protein>
    <submittedName>
        <fullName evidence="7">Isopentenyl diphosphate isomerase/L-lactate dehydrogenase-like FMN-dependent dehydrogenase</fullName>
    </submittedName>
</protein>
<feature type="binding site" evidence="5">
    <location>
        <position position="329"/>
    </location>
    <ligand>
        <name>glyoxylate</name>
        <dbReference type="ChEBI" id="CHEBI:36655"/>
    </ligand>
</feature>
<keyword evidence="5" id="KW-0285">Flavoprotein</keyword>
<dbReference type="PANTHER" id="PTHR10578:SF143">
    <property type="entry name" value="FMN-DEPENDENT ALPHA-HYDROXY ACID DEHYDROGENASE PB1A11.03"/>
    <property type="match status" value="1"/>
</dbReference>
<feature type="binding site" evidence="5">
    <location>
        <position position="153"/>
    </location>
    <ligand>
        <name>FMN</name>
        <dbReference type="ChEBI" id="CHEBI:58210"/>
    </ligand>
</feature>
<sequence length="438" mass="47023">MSDQLQPGRRMQNLIYRAGLYGRRPRVPVNADALHTAAAAAMSSRARGYIDGSAGRETTAEANRSAFDRWQLVPRMATPVTTRRIGVELLGLQLPSPFLLAPIGVAEMVHPRADLATAEAAARTGTPMTVSTQASVPMEEIAAEMSAAPWFYQLYWGSSDEVAFSMVRRAEAAGASAIVLTLDTFMLGWRTRDLDNGFLPFAHGMGIGQYTSDPEFSKLVEARVRADAGQTDTADAQRPTAAAVRALLGMSRRYPGRLRENLRSPYPRAAVETFLETFSRTDLGWSEVARLREITDLPIVVKGIQHPEDAREAQRLGVDALWVSNHGGRQLDGAAASLNSLVDVREAVGDELPLIFDSGVRTASDAIKALALGASVVGIGRPYLYGLALDGSAGVQSVLDYFAAELDISLGLMGVTDVDQLGAEHLHAGRPVGSAPVR</sequence>
<comment type="similarity">
    <text evidence="3">Belongs to the FMN-dependent alpha-hydroxy acid dehydrogenase family.</text>
</comment>
<gene>
    <name evidence="7" type="ORF">FHX47_000296</name>
</gene>
<feature type="binding site" evidence="5">
    <location>
        <position position="190"/>
    </location>
    <ligand>
        <name>glyoxylate</name>
        <dbReference type="ChEBI" id="CHEBI:36655"/>
    </ligand>
</feature>
<evidence type="ECO:0000256" key="3">
    <source>
        <dbReference type="ARBA" id="ARBA00024042"/>
    </source>
</evidence>
<keyword evidence="5" id="KW-0288">FMN</keyword>
<dbReference type="PANTHER" id="PTHR10578">
    <property type="entry name" value="S -2-HYDROXY-ACID OXIDASE-RELATED"/>
    <property type="match status" value="1"/>
</dbReference>
<evidence type="ECO:0000256" key="2">
    <source>
        <dbReference type="ARBA" id="ARBA00023002"/>
    </source>
</evidence>
<dbReference type="Proteomes" id="UP000547528">
    <property type="component" value="Unassembled WGS sequence"/>
</dbReference>
<organism evidence="7 8">
    <name type="scientific">Garicola koreensis</name>
    <dbReference type="NCBI Taxonomy" id="1262554"/>
    <lineage>
        <taxon>Bacteria</taxon>
        <taxon>Bacillati</taxon>
        <taxon>Actinomycetota</taxon>
        <taxon>Actinomycetes</taxon>
        <taxon>Micrococcales</taxon>
        <taxon>Micrococcaceae</taxon>
        <taxon>Garicola</taxon>
    </lineage>
</organism>
<dbReference type="Pfam" id="PF01070">
    <property type="entry name" value="FMN_dh"/>
    <property type="match status" value="1"/>
</dbReference>
<feature type="binding site" evidence="5">
    <location>
        <position position="49"/>
    </location>
    <ligand>
        <name>glyoxylate</name>
        <dbReference type="ChEBI" id="CHEBI:36655"/>
    </ligand>
</feature>
<name>A0A7W5TSQ2_9MICC</name>
<dbReference type="Gene3D" id="3.20.20.70">
    <property type="entry name" value="Aldolase class I"/>
    <property type="match status" value="1"/>
</dbReference>
<feature type="binding site" evidence="5">
    <location>
        <position position="131"/>
    </location>
    <ligand>
        <name>FMN</name>
        <dbReference type="ChEBI" id="CHEBI:58210"/>
    </ligand>
</feature>
<dbReference type="RefSeq" id="WP_183357117.1">
    <property type="nucleotide sequence ID" value="NZ_BAABKR010000005.1"/>
</dbReference>
<dbReference type="GO" id="GO:0016491">
    <property type="term" value="F:oxidoreductase activity"/>
    <property type="evidence" value="ECO:0007669"/>
    <property type="project" value="UniProtKB-KW"/>
</dbReference>
<feature type="binding site" evidence="5">
    <location>
        <position position="302"/>
    </location>
    <ligand>
        <name>FMN</name>
        <dbReference type="ChEBI" id="CHEBI:58210"/>
    </ligand>
</feature>
<proteinExistence type="inferred from homology"/>
<dbReference type="SUPFAM" id="SSF51395">
    <property type="entry name" value="FMN-linked oxidoreductases"/>
    <property type="match status" value="1"/>
</dbReference>
<dbReference type="InterPro" id="IPR013785">
    <property type="entry name" value="Aldolase_TIM"/>
</dbReference>